<evidence type="ECO:0000313" key="5">
    <source>
        <dbReference type="Proteomes" id="UP001054837"/>
    </source>
</evidence>
<dbReference type="InterPro" id="IPR000742">
    <property type="entry name" value="EGF"/>
</dbReference>
<name>A0AAV4W2W6_9ARAC</name>
<accession>A0AAV4W2W6</accession>
<keyword evidence="2" id="KW-1133">Transmembrane helix</keyword>
<dbReference type="EMBL" id="BPLQ01014080">
    <property type="protein sequence ID" value="GIY77080.1"/>
    <property type="molecule type" value="Genomic_DNA"/>
</dbReference>
<dbReference type="PROSITE" id="PS50026">
    <property type="entry name" value="EGF_3"/>
    <property type="match status" value="1"/>
</dbReference>
<organism evidence="4 5">
    <name type="scientific">Caerostris darwini</name>
    <dbReference type="NCBI Taxonomy" id="1538125"/>
    <lineage>
        <taxon>Eukaryota</taxon>
        <taxon>Metazoa</taxon>
        <taxon>Ecdysozoa</taxon>
        <taxon>Arthropoda</taxon>
        <taxon>Chelicerata</taxon>
        <taxon>Arachnida</taxon>
        <taxon>Araneae</taxon>
        <taxon>Araneomorphae</taxon>
        <taxon>Entelegynae</taxon>
        <taxon>Araneoidea</taxon>
        <taxon>Araneidae</taxon>
        <taxon>Caerostris</taxon>
    </lineage>
</organism>
<sequence>ICNDDKCLYGKCQVLGHGYECRCYEGYTGSRCENKIQSELGNQMLWWVTHVSIIALIGMFCFFCRMKK</sequence>
<keyword evidence="2" id="KW-0812">Transmembrane</keyword>
<reference evidence="4 5" key="1">
    <citation type="submission" date="2021-06" db="EMBL/GenBank/DDBJ databases">
        <title>Caerostris darwini draft genome.</title>
        <authorList>
            <person name="Kono N."/>
            <person name="Arakawa K."/>
        </authorList>
    </citation>
    <scope>NUCLEOTIDE SEQUENCE [LARGE SCALE GENOMIC DNA]</scope>
</reference>
<feature type="disulfide bond" evidence="1">
    <location>
        <begin position="23"/>
        <end position="32"/>
    </location>
</feature>
<comment type="caution">
    <text evidence="1">Lacks conserved residue(s) required for the propagation of feature annotation.</text>
</comment>
<feature type="domain" description="EGF-like" evidence="3">
    <location>
        <begin position="3"/>
        <end position="33"/>
    </location>
</feature>
<dbReference type="Gene3D" id="2.10.25.10">
    <property type="entry name" value="Laminin"/>
    <property type="match status" value="1"/>
</dbReference>
<evidence type="ECO:0000259" key="3">
    <source>
        <dbReference type="PROSITE" id="PS50026"/>
    </source>
</evidence>
<dbReference type="PROSITE" id="PS00022">
    <property type="entry name" value="EGF_1"/>
    <property type="match status" value="1"/>
</dbReference>
<proteinExistence type="predicted"/>
<dbReference type="Proteomes" id="UP001054837">
    <property type="component" value="Unassembled WGS sequence"/>
</dbReference>
<evidence type="ECO:0000256" key="2">
    <source>
        <dbReference type="SAM" id="Phobius"/>
    </source>
</evidence>
<protein>
    <recommendedName>
        <fullName evidence="3">EGF-like domain-containing protein</fullName>
    </recommendedName>
</protein>
<gene>
    <name evidence="4" type="ORF">CDAR_186352</name>
</gene>
<feature type="transmembrane region" description="Helical" evidence="2">
    <location>
        <begin position="44"/>
        <end position="64"/>
    </location>
</feature>
<evidence type="ECO:0000256" key="1">
    <source>
        <dbReference type="PROSITE-ProRule" id="PRU00076"/>
    </source>
</evidence>
<feature type="non-terminal residue" evidence="4">
    <location>
        <position position="1"/>
    </location>
</feature>
<dbReference type="SMART" id="SM00181">
    <property type="entry name" value="EGF"/>
    <property type="match status" value="1"/>
</dbReference>
<comment type="caution">
    <text evidence="4">The sequence shown here is derived from an EMBL/GenBank/DDBJ whole genome shotgun (WGS) entry which is preliminary data.</text>
</comment>
<keyword evidence="1" id="KW-0245">EGF-like domain</keyword>
<keyword evidence="5" id="KW-1185">Reference proteome</keyword>
<dbReference type="Pfam" id="PF00008">
    <property type="entry name" value="EGF"/>
    <property type="match status" value="1"/>
</dbReference>
<dbReference type="PROSITE" id="PS01186">
    <property type="entry name" value="EGF_2"/>
    <property type="match status" value="1"/>
</dbReference>
<dbReference type="AlphaFoldDB" id="A0AAV4W2W6"/>
<dbReference type="SUPFAM" id="SSF57196">
    <property type="entry name" value="EGF/Laminin"/>
    <property type="match status" value="1"/>
</dbReference>
<keyword evidence="2" id="KW-0472">Membrane</keyword>
<evidence type="ECO:0000313" key="4">
    <source>
        <dbReference type="EMBL" id="GIY77080.1"/>
    </source>
</evidence>
<keyword evidence="1" id="KW-1015">Disulfide bond</keyword>